<dbReference type="NCBIfam" id="NF001989">
    <property type="entry name" value="PRK00784.1"/>
    <property type="match status" value="1"/>
</dbReference>
<dbReference type="SUPFAM" id="SSF52540">
    <property type="entry name" value="P-loop containing nucleoside triphosphate hydrolases"/>
    <property type="match status" value="1"/>
</dbReference>
<evidence type="ECO:0000256" key="7">
    <source>
        <dbReference type="HAMAP-Rule" id="MF_00028"/>
    </source>
</evidence>
<dbReference type="PANTHER" id="PTHR21343:SF1">
    <property type="entry name" value="COBYRIC ACID SYNTHASE"/>
    <property type="match status" value="1"/>
</dbReference>
<feature type="active site" evidence="7">
    <location>
        <position position="430"/>
    </location>
</feature>
<keyword evidence="4 7" id="KW-0169">Cobalamin biosynthesis</keyword>
<evidence type="ECO:0000313" key="10">
    <source>
        <dbReference type="EMBL" id="KON63517.1"/>
    </source>
</evidence>
<dbReference type="AlphaFoldDB" id="A0A0M0EE35"/>
<dbReference type="NCBIfam" id="TIGR00313">
    <property type="entry name" value="cobQ"/>
    <property type="match status" value="1"/>
</dbReference>
<evidence type="ECO:0000256" key="1">
    <source>
        <dbReference type="ARBA" id="ARBA00004953"/>
    </source>
</evidence>
<dbReference type="UniPathway" id="UPA00148"/>
<feature type="active site" description="Nucleophile" evidence="7">
    <location>
        <position position="331"/>
    </location>
</feature>
<dbReference type="PANTHER" id="PTHR21343">
    <property type="entry name" value="DETHIOBIOTIN SYNTHETASE"/>
    <property type="match status" value="1"/>
</dbReference>
<sequence>MTAIMLQGTGSDVGKSVLTAGLCRVFANRGLTVRPFKPQNMSNNAAVTVDGGEIGRAQALQAQACRIAPSTLMNPVLLKPESDHTAQVIVRGRAKGHLHASSFIGGRAAFLPEVLTAFRTLCSQSDLVIVEGAGSPAEINLRQGDIANMGFARAANVPVVMIGDIDRGGVIASLAGTHAVLDPDDRELIKGFIVNRLRGDASIFQSGYDFIEKFTGWKGLGVLPWIDSIRELPSEDSIPEDVDCSAASRIEIAVPLMPRIANFDDLDALEGETHVKITRIRPGQPLPASAHVVFLPGSKATIADLQFFRRQGWDIDLAGHVRRGGYVFGLCGGYQMLGQTINDPDGIEGNPTTIPGLGLLEVDTVLTRDKQINQTSGMTLSDSARFSGYEIHCGETVRSHHRVMPLIRCDDRRLDGAISPDGRIAGCYVHRLFDMTGQRAAWLDRWGARSDGLDYTARVERALETVASTMESSLDIEGLLAIAR</sequence>
<dbReference type="InterPro" id="IPR027417">
    <property type="entry name" value="P-loop_NTPase"/>
</dbReference>
<protein>
    <recommendedName>
        <fullName evidence="3 7">Cobyric acid synthase</fullName>
    </recommendedName>
</protein>
<dbReference type="Proteomes" id="UP000037566">
    <property type="component" value="Unassembled WGS sequence"/>
</dbReference>
<evidence type="ECO:0000256" key="5">
    <source>
        <dbReference type="ARBA" id="ARBA00022962"/>
    </source>
</evidence>
<dbReference type="InterPro" id="IPR002586">
    <property type="entry name" value="CobQ/CobB/MinD/ParA_Nub-bd_dom"/>
</dbReference>
<feature type="domain" description="CobQ/CobB/MinD/ParA nucleotide binding" evidence="8">
    <location>
        <begin position="4"/>
        <end position="236"/>
    </location>
</feature>
<dbReference type="Gene3D" id="3.40.50.880">
    <property type="match status" value="1"/>
</dbReference>
<evidence type="ECO:0000259" key="8">
    <source>
        <dbReference type="Pfam" id="PF01656"/>
    </source>
</evidence>
<gene>
    <name evidence="10" type="primary">cobQ2</name>
    <name evidence="7" type="synonym">cobQ</name>
    <name evidence="10" type="ORF">KOEU_29890</name>
</gene>
<evidence type="ECO:0000313" key="11">
    <source>
        <dbReference type="Proteomes" id="UP000037566"/>
    </source>
</evidence>
<dbReference type="STRING" id="33995.KOEU_29890"/>
<dbReference type="InterPro" id="IPR047045">
    <property type="entry name" value="CobQ_N"/>
</dbReference>
<dbReference type="Pfam" id="PF01656">
    <property type="entry name" value="CbiA"/>
    <property type="match status" value="1"/>
</dbReference>
<dbReference type="OrthoDB" id="9808302at2"/>
<dbReference type="InterPro" id="IPR011698">
    <property type="entry name" value="GATase_3"/>
</dbReference>
<comment type="pathway">
    <text evidence="1 7">Cofactor biosynthesis; adenosylcobalamin biosynthesis.</text>
</comment>
<dbReference type="CDD" id="cd01750">
    <property type="entry name" value="GATase1_CobQ"/>
    <property type="match status" value="1"/>
</dbReference>
<reference evidence="10" key="1">
    <citation type="submission" date="2015-08" db="EMBL/GenBank/DDBJ databases">
        <title>Draft genome sequence of Komagataeibacter europaeus CECT 8546 a cellulose producer strain from vinegar produced by the traditional method.</title>
        <authorList>
            <person name="Poehlein A."/>
            <person name="Valera M.J."/>
            <person name="Haack F.S."/>
            <person name="Mas A."/>
            <person name="Daniel R."/>
            <person name="Streit W.R."/>
            <person name="Mateo E."/>
        </authorList>
    </citation>
    <scope>NUCLEOTIDE SEQUENCE [LARGE SCALE GENOMIC DNA]</scope>
    <source>
        <strain evidence="10">CECT 8546</strain>
    </source>
</reference>
<dbReference type="InterPro" id="IPR004459">
    <property type="entry name" value="CobQ_synth"/>
</dbReference>
<dbReference type="PROSITE" id="PS51274">
    <property type="entry name" value="GATASE_COBBQ"/>
    <property type="match status" value="1"/>
</dbReference>
<proteinExistence type="inferred from homology"/>
<dbReference type="Gene3D" id="3.40.50.300">
    <property type="entry name" value="P-loop containing nucleotide triphosphate hydrolases"/>
    <property type="match status" value="1"/>
</dbReference>
<evidence type="ECO:0000256" key="4">
    <source>
        <dbReference type="ARBA" id="ARBA00022573"/>
    </source>
</evidence>
<keyword evidence="11" id="KW-1185">Reference proteome</keyword>
<accession>A0A0M0EE35</accession>
<evidence type="ECO:0000256" key="2">
    <source>
        <dbReference type="ARBA" id="ARBA00006205"/>
    </source>
</evidence>
<dbReference type="InterPro" id="IPR029062">
    <property type="entry name" value="Class_I_gatase-like"/>
</dbReference>
<comment type="similarity">
    <text evidence="2 7">Belongs to the CobB/CobQ family. CobQ subfamily.</text>
</comment>
<evidence type="ECO:0000256" key="6">
    <source>
        <dbReference type="ARBA" id="ARBA00025166"/>
    </source>
</evidence>
<comment type="function">
    <text evidence="6 7">Catalyzes amidations at positions B, D, E, and G on adenosylcobyrinic A,C-diamide. NH(2) groups are provided by glutamine, and one molecule of ATP is hydrogenolyzed for each amidation.</text>
</comment>
<dbReference type="CDD" id="cd05389">
    <property type="entry name" value="CobQ_N"/>
    <property type="match status" value="1"/>
</dbReference>
<dbReference type="GO" id="GO:0009236">
    <property type="term" value="P:cobalamin biosynthetic process"/>
    <property type="evidence" value="ECO:0007669"/>
    <property type="project" value="UniProtKB-UniRule"/>
</dbReference>
<comment type="caution">
    <text evidence="10">The sequence shown here is derived from an EMBL/GenBank/DDBJ whole genome shotgun (WGS) entry which is preliminary data.</text>
</comment>
<dbReference type="SUPFAM" id="SSF52317">
    <property type="entry name" value="Class I glutamine amidotransferase-like"/>
    <property type="match status" value="1"/>
</dbReference>
<evidence type="ECO:0000256" key="3">
    <source>
        <dbReference type="ARBA" id="ARBA00019833"/>
    </source>
</evidence>
<dbReference type="GO" id="GO:0015420">
    <property type="term" value="F:ABC-type vitamin B12 transporter activity"/>
    <property type="evidence" value="ECO:0007669"/>
    <property type="project" value="UniProtKB-UniRule"/>
</dbReference>
<name>A0A0M0EE35_KOMEU</name>
<dbReference type="PATRIC" id="fig|33995.3.peg.3317"/>
<keyword evidence="5 7" id="KW-0315">Glutamine amidotransferase</keyword>
<dbReference type="EMBL" id="LHUQ01000027">
    <property type="protein sequence ID" value="KON63517.1"/>
    <property type="molecule type" value="Genomic_DNA"/>
</dbReference>
<evidence type="ECO:0000259" key="9">
    <source>
        <dbReference type="Pfam" id="PF07685"/>
    </source>
</evidence>
<organism evidence="10 11">
    <name type="scientific">Komagataeibacter europaeus</name>
    <name type="common">Gluconacetobacter europaeus</name>
    <dbReference type="NCBI Taxonomy" id="33995"/>
    <lineage>
        <taxon>Bacteria</taxon>
        <taxon>Pseudomonadati</taxon>
        <taxon>Pseudomonadota</taxon>
        <taxon>Alphaproteobacteria</taxon>
        <taxon>Acetobacterales</taxon>
        <taxon>Acetobacteraceae</taxon>
        <taxon>Komagataeibacter</taxon>
    </lineage>
</organism>
<dbReference type="InterPro" id="IPR033949">
    <property type="entry name" value="CobQ_GATase1"/>
</dbReference>
<dbReference type="GO" id="GO:0003824">
    <property type="term" value="F:catalytic activity"/>
    <property type="evidence" value="ECO:0007669"/>
    <property type="project" value="InterPro"/>
</dbReference>
<dbReference type="Pfam" id="PF07685">
    <property type="entry name" value="GATase_3"/>
    <property type="match status" value="1"/>
</dbReference>
<dbReference type="RefSeq" id="WP_053323839.1">
    <property type="nucleotide sequence ID" value="NZ_LHUQ01000027.1"/>
</dbReference>
<dbReference type="HAMAP" id="MF_00028">
    <property type="entry name" value="CobQ"/>
    <property type="match status" value="1"/>
</dbReference>
<feature type="domain" description="CobB/CobQ-like glutamine amidotransferase" evidence="9">
    <location>
        <begin position="251"/>
        <end position="434"/>
    </location>
</feature>